<keyword evidence="8 10" id="KW-0594">Phospholipid biosynthesis</keyword>
<evidence type="ECO:0000256" key="1">
    <source>
        <dbReference type="ARBA" id="ARBA00022475"/>
    </source>
</evidence>
<feature type="transmembrane region" description="Helical" evidence="10">
    <location>
        <begin position="168"/>
        <end position="187"/>
    </location>
</feature>
<keyword evidence="9 10" id="KW-1208">Phospholipid metabolism</keyword>
<evidence type="ECO:0000256" key="9">
    <source>
        <dbReference type="ARBA" id="ARBA00023264"/>
    </source>
</evidence>
<evidence type="ECO:0000256" key="2">
    <source>
        <dbReference type="ARBA" id="ARBA00022516"/>
    </source>
</evidence>
<dbReference type="PANTHER" id="PTHR30309:SF0">
    <property type="entry name" value="GLYCEROL-3-PHOSPHATE ACYLTRANSFERASE-RELATED"/>
    <property type="match status" value="1"/>
</dbReference>
<comment type="subunit">
    <text evidence="10">Probably interacts with PlsX.</text>
</comment>
<reference evidence="11" key="2">
    <citation type="submission" date="2021-04" db="EMBL/GenBank/DDBJ databases">
        <authorList>
            <person name="Gilroy R."/>
        </authorList>
    </citation>
    <scope>NUCLEOTIDE SEQUENCE</scope>
    <source>
        <strain evidence="11">CHK33-5263</strain>
    </source>
</reference>
<protein>
    <recommendedName>
        <fullName evidence="10">Glycerol-3-phosphate acyltransferase</fullName>
    </recommendedName>
    <alternativeName>
        <fullName evidence="10">Acyl-PO4 G3P acyltransferase</fullName>
    </alternativeName>
    <alternativeName>
        <fullName evidence="10">Acyl-phosphate--glycerol-3-phosphate acyltransferase</fullName>
    </alternativeName>
    <alternativeName>
        <fullName evidence="10">G3P acyltransferase</fullName>
        <shortName evidence="10">GPAT</shortName>
        <ecNumber evidence="10">2.3.1.275</ecNumber>
    </alternativeName>
    <alternativeName>
        <fullName evidence="10">Lysophosphatidic acid synthase</fullName>
        <shortName evidence="10">LPA synthase</shortName>
    </alternativeName>
</protein>
<keyword evidence="5 10" id="KW-1133">Transmembrane helix</keyword>
<evidence type="ECO:0000256" key="4">
    <source>
        <dbReference type="ARBA" id="ARBA00022692"/>
    </source>
</evidence>
<keyword evidence="1 10" id="KW-1003">Cell membrane</keyword>
<dbReference type="AlphaFoldDB" id="A0A9D2IW18"/>
<evidence type="ECO:0000256" key="10">
    <source>
        <dbReference type="HAMAP-Rule" id="MF_01043"/>
    </source>
</evidence>
<name>A0A9D2IW18_9FIRM</name>
<keyword evidence="3 10" id="KW-0808">Transferase</keyword>
<evidence type="ECO:0000313" key="11">
    <source>
        <dbReference type="EMBL" id="HIZ25321.1"/>
    </source>
</evidence>
<comment type="catalytic activity">
    <reaction evidence="10">
        <text>an acyl phosphate + sn-glycerol 3-phosphate = a 1-acyl-sn-glycero-3-phosphate + phosphate</text>
        <dbReference type="Rhea" id="RHEA:34075"/>
        <dbReference type="ChEBI" id="CHEBI:43474"/>
        <dbReference type="ChEBI" id="CHEBI:57597"/>
        <dbReference type="ChEBI" id="CHEBI:57970"/>
        <dbReference type="ChEBI" id="CHEBI:59918"/>
        <dbReference type="EC" id="2.3.1.275"/>
    </reaction>
</comment>
<dbReference type="GO" id="GO:0005886">
    <property type="term" value="C:plasma membrane"/>
    <property type="evidence" value="ECO:0007669"/>
    <property type="project" value="UniProtKB-SubCell"/>
</dbReference>
<gene>
    <name evidence="10" type="primary">plsY</name>
    <name evidence="11" type="ORF">H9812_07660</name>
</gene>
<feature type="transmembrane region" description="Helical" evidence="10">
    <location>
        <begin position="99"/>
        <end position="120"/>
    </location>
</feature>
<evidence type="ECO:0000256" key="3">
    <source>
        <dbReference type="ARBA" id="ARBA00022679"/>
    </source>
</evidence>
<keyword evidence="11" id="KW-0012">Acyltransferase</keyword>
<dbReference type="GO" id="GO:0008654">
    <property type="term" value="P:phospholipid biosynthetic process"/>
    <property type="evidence" value="ECO:0007669"/>
    <property type="project" value="UniProtKB-UniRule"/>
</dbReference>
<keyword evidence="6 10" id="KW-0443">Lipid metabolism</keyword>
<accession>A0A9D2IW18</accession>
<evidence type="ECO:0000256" key="5">
    <source>
        <dbReference type="ARBA" id="ARBA00022989"/>
    </source>
</evidence>
<feature type="transmembrane region" description="Helical" evidence="10">
    <location>
        <begin position="199"/>
        <end position="217"/>
    </location>
</feature>
<dbReference type="Pfam" id="PF02660">
    <property type="entry name" value="G3P_acyltransf"/>
    <property type="match status" value="1"/>
</dbReference>
<reference evidence="11" key="1">
    <citation type="journal article" date="2021" name="PeerJ">
        <title>Extensive microbial diversity within the chicken gut microbiome revealed by metagenomics and culture.</title>
        <authorList>
            <person name="Gilroy R."/>
            <person name="Ravi A."/>
            <person name="Getino M."/>
            <person name="Pursley I."/>
            <person name="Horton D.L."/>
            <person name="Alikhan N.F."/>
            <person name="Baker D."/>
            <person name="Gharbi K."/>
            <person name="Hall N."/>
            <person name="Watson M."/>
            <person name="Adriaenssens E.M."/>
            <person name="Foster-Nyarko E."/>
            <person name="Jarju S."/>
            <person name="Secka A."/>
            <person name="Antonio M."/>
            <person name="Oren A."/>
            <person name="Chaudhuri R.R."/>
            <person name="La Ragione R."/>
            <person name="Hildebrand F."/>
            <person name="Pallen M.J."/>
        </authorList>
    </citation>
    <scope>NUCLEOTIDE SEQUENCE</scope>
    <source>
        <strain evidence="11">CHK33-5263</strain>
    </source>
</reference>
<proteinExistence type="inferred from homology"/>
<keyword evidence="7 10" id="KW-0472">Membrane</keyword>
<comment type="caution">
    <text evidence="11">The sequence shown here is derived from an EMBL/GenBank/DDBJ whole genome shotgun (WGS) entry which is preliminary data.</text>
</comment>
<dbReference type="InterPro" id="IPR003811">
    <property type="entry name" value="G3P_acylTferase_PlsY"/>
</dbReference>
<feature type="transmembrane region" description="Helical" evidence="10">
    <location>
        <begin position="141"/>
        <end position="162"/>
    </location>
</feature>
<dbReference type="Proteomes" id="UP000824044">
    <property type="component" value="Unassembled WGS sequence"/>
</dbReference>
<dbReference type="HAMAP" id="MF_01043">
    <property type="entry name" value="PlsY"/>
    <property type="match status" value="1"/>
</dbReference>
<dbReference type="GO" id="GO:0043772">
    <property type="term" value="F:acyl-phosphate glycerol-3-phosphate acyltransferase activity"/>
    <property type="evidence" value="ECO:0007669"/>
    <property type="project" value="UniProtKB-UniRule"/>
</dbReference>
<evidence type="ECO:0000313" key="12">
    <source>
        <dbReference type="Proteomes" id="UP000824044"/>
    </source>
</evidence>
<feature type="transmembrane region" description="Helical" evidence="10">
    <location>
        <begin position="12"/>
        <end position="33"/>
    </location>
</feature>
<dbReference type="EC" id="2.3.1.275" evidence="10"/>
<comment type="subcellular location">
    <subcellularLocation>
        <location evidence="10">Cell membrane</location>
        <topology evidence="10">Multi-pass membrane protein</topology>
    </subcellularLocation>
</comment>
<keyword evidence="4 10" id="KW-0812">Transmembrane</keyword>
<evidence type="ECO:0000256" key="6">
    <source>
        <dbReference type="ARBA" id="ARBA00023098"/>
    </source>
</evidence>
<dbReference type="PANTHER" id="PTHR30309">
    <property type="entry name" value="INNER MEMBRANE PROTEIN YGIH"/>
    <property type="match status" value="1"/>
</dbReference>
<comment type="pathway">
    <text evidence="10">Lipid metabolism; phospholipid metabolism.</text>
</comment>
<organism evidence="11 12">
    <name type="scientific">Candidatus Gallimonas intestinigallinarum</name>
    <dbReference type="NCBI Taxonomy" id="2838604"/>
    <lineage>
        <taxon>Bacteria</taxon>
        <taxon>Bacillati</taxon>
        <taxon>Bacillota</taxon>
        <taxon>Clostridia</taxon>
        <taxon>Candidatus Gallimonas</taxon>
    </lineage>
</organism>
<comment type="function">
    <text evidence="10">Catalyzes the transfer of an acyl group from acyl-phosphate (acyl-PO(4)) to glycerol-3-phosphate (G3P) to form lysophosphatidic acid (LPA). This enzyme utilizes acyl-phosphate as fatty acyl donor, but not acyl-CoA or acyl-ACP.</text>
</comment>
<evidence type="ECO:0000256" key="8">
    <source>
        <dbReference type="ARBA" id="ARBA00023209"/>
    </source>
</evidence>
<dbReference type="EMBL" id="DXBS01000138">
    <property type="protein sequence ID" value="HIZ25321.1"/>
    <property type="molecule type" value="Genomic_DNA"/>
</dbReference>
<comment type="similarity">
    <text evidence="10">Belongs to the PlsY family.</text>
</comment>
<evidence type="ECO:0000256" key="7">
    <source>
        <dbReference type="ARBA" id="ARBA00023136"/>
    </source>
</evidence>
<feature type="transmembrane region" description="Helical" evidence="10">
    <location>
        <begin position="61"/>
        <end position="84"/>
    </location>
</feature>
<sequence>MMQLSIAQSWYWFVLMAVVCYFIGCFNFAVVIAKAKHKDVHKIGSGNPGTMNMSREFGLKIGLLNFLLDACKGGVAAMISYFIFRGYYFEGTSVLVSDFTRYLCGVFVIIGHIWPVTMKFQGGKGIASSMGLFWFCLGCENPWNILWVFIFLLFGIVGYIAFTEWGSMGSLLGVTGLSIWQGLIFFFHYSANGMLANGWVITCFMLLLALNFLTWFAHRKNLVRLFAGEEHRTSVKKLSKGKRGTENM</sequence>
<keyword evidence="2 10" id="KW-0444">Lipid biosynthesis</keyword>
<dbReference type="SMART" id="SM01207">
    <property type="entry name" value="G3P_acyltransf"/>
    <property type="match status" value="1"/>
</dbReference>